<name>A0A9D5HKY5_9LILI</name>
<feature type="region of interest" description="Disordered" evidence="1">
    <location>
        <begin position="43"/>
        <end position="76"/>
    </location>
</feature>
<gene>
    <name evidence="2" type="ORF">J5N97_008508</name>
</gene>
<dbReference type="Proteomes" id="UP001085076">
    <property type="component" value="Miscellaneous, Linkage group lg02"/>
</dbReference>
<evidence type="ECO:0000256" key="1">
    <source>
        <dbReference type="SAM" id="MobiDB-lite"/>
    </source>
</evidence>
<comment type="caution">
    <text evidence="2">The sequence shown here is derived from an EMBL/GenBank/DDBJ whole genome shotgun (WGS) entry which is preliminary data.</text>
</comment>
<dbReference type="EMBL" id="JAGGNH010000002">
    <property type="protein sequence ID" value="KAJ0980253.1"/>
    <property type="molecule type" value="Genomic_DNA"/>
</dbReference>
<feature type="compositionally biased region" description="Polar residues" evidence="1">
    <location>
        <begin position="54"/>
        <end position="66"/>
    </location>
</feature>
<protein>
    <submittedName>
        <fullName evidence="2">Uncharacterized protein</fullName>
    </submittedName>
</protein>
<feature type="compositionally biased region" description="Pro residues" evidence="1">
    <location>
        <begin position="67"/>
        <end position="76"/>
    </location>
</feature>
<reference evidence="2" key="1">
    <citation type="submission" date="2021-03" db="EMBL/GenBank/DDBJ databases">
        <authorList>
            <person name="Li Z."/>
            <person name="Yang C."/>
        </authorList>
    </citation>
    <scope>NUCLEOTIDE SEQUENCE</scope>
    <source>
        <strain evidence="2">Dzin_1.0</strain>
        <tissue evidence="2">Leaf</tissue>
    </source>
</reference>
<keyword evidence="3" id="KW-1185">Reference proteome</keyword>
<reference evidence="2" key="2">
    <citation type="journal article" date="2022" name="Hortic Res">
        <title>The genome of Dioscorea zingiberensis sheds light on the biosynthesis, origin and evolution of the medicinally important diosgenin saponins.</title>
        <authorList>
            <person name="Li Y."/>
            <person name="Tan C."/>
            <person name="Li Z."/>
            <person name="Guo J."/>
            <person name="Li S."/>
            <person name="Chen X."/>
            <person name="Wang C."/>
            <person name="Dai X."/>
            <person name="Yang H."/>
            <person name="Song W."/>
            <person name="Hou L."/>
            <person name="Xu J."/>
            <person name="Tong Z."/>
            <person name="Xu A."/>
            <person name="Yuan X."/>
            <person name="Wang W."/>
            <person name="Yang Q."/>
            <person name="Chen L."/>
            <person name="Sun Z."/>
            <person name="Wang K."/>
            <person name="Pan B."/>
            <person name="Chen J."/>
            <person name="Bao Y."/>
            <person name="Liu F."/>
            <person name="Qi X."/>
            <person name="Gang D.R."/>
            <person name="Wen J."/>
            <person name="Li J."/>
        </authorList>
    </citation>
    <scope>NUCLEOTIDE SEQUENCE</scope>
    <source>
        <strain evidence="2">Dzin_1.0</strain>
    </source>
</reference>
<accession>A0A9D5HKY5</accession>
<evidence type="ECO:0000313" key="3">
    <source>
        <dbReference type="Proteomes" id="UP001085076"/>
    </source>
</evidence>
<organism evidence="2 3">
    <name type="scientific">Dioscorea zingiberensis</name>
    <dbReference type="NCBI Taxonomy" id="325984"/>
    <lineage>
        <taxon>Eukaryota</taxon>
        <taxon>Viridiplantae</taxon>
        <taxon>Streptophyta</taxon>
        <taxon>Embryophyta</taxon>
        <taxon>Tracheophyta</taxon>
        <taxon>Spermatophyta</taxon>
        <taxon>Magnoliopsida</taxon>
        <taxon>Liliopsida</taxon>
        <taxon>Dioscoreales</taxon>
        <taxon>Dioscoreaceae</taxon>
        <taxon>Dioscorea</taxon>
    </lineage>
</organism>
<feature type="compositionally biased region" description="Pro residues" evidence="1">
    <location>
        <begin position="1"/>
        <end position="18"/>
    </location>
</feature>
<sequence>MTLGNTPPPSPLSPPLPLSNPEVLFMADEEKLPLVIRAHQKAAAKRSTAALTAPSPSIPTNHSLQNTPPPSPLSPPLPLSNPAVLFMADKEKLPLRIRARIHSACAYCPTKRRRLHSLRGD</sequence>
<dbReference type="AlphaFoldDB" id="A0A9D5HKY5"/>
<proteinExistence type="predicted"/>
<feature type="region of interest" description="Disordered" evidence="1">
    <location>
        <begin position="1"/>
        <end position="20"/>
    </location>
</feature>
<evidence type="ECO:0000313" key="2">
    <source>
        <dbReference type="EMBL" id="KAJ0980253.1"/>
    </source>
</evidence>